<organism evidence="1 2">
    <name type="scientific">Halobacillus yeomjeoni</name>
    <dbReference type="NCBI Taxonomy" id="311194"/>
    <lineage>
        <taxon>Bacteria</taxon>
        <taxon>Bacillati</taxon>
        <taxon>Bacillota</taxon>
        <taxon>Bacilli</taxon>
        <taxon>Bacillales</taxon>
        <taxon>Bacillaceae</taxon>
        <taxon>Halobacillus</taxon>
    </lineage>
</organism>
<accession>A0A931HXJ3</accession>
<keyword evidence="1" id="KW-0946">Virion</keyword>
<dbReference type="AlphaFoldDB" id="A0A931HXJ3"/>
<keyword evidence="2" id="KW-1185">Reference proteome</keyword>
<evidence type="ECO:0000313" key="2">
    <source>
        <dbReference type="Proteomes" id="UP000614490"/>
    </source>
</evidence>
<comment type="caution">
    <text evidence="1">The sequence shown here is derived from an EMBL/GenBank/DDBJ whole genome shotgun (WGS) entry which is preliminary data.</text>
</comment>
<dbReference type="InterPro" id="IPR019593">
    <property type="entry name" value="Spore_coat_protein_Z/Y"/>
</dbReference>
<dbReference type="EMBL" id="JADZSC010000003">
    <property type="protein sequence ID" value="MBH0231249.1"/>
    <property type="molecule type" value="Genomic_DNA"/>
</dbReference>
<sequence length="168" mass="18860">MSCYHSDGCKKDKCIRDIVRDIVKAQDEVAEREHSCSTSCEQSIRELLSPTANENQKTTIPVMLYTKDSEIFKAEGYKSLGGKQWLVKTKVFKVKKFVEDSRHCVKLELLKPIKHSPSSTVSTPCRKKHVDEFKSTGICITVDLKCFCGIACLEPITPEPVTSGDLEC</sequence>
<evidence type="ECO:0000313" key="1">
    <source>
        <dbReference type="EMBL" id="MBH0231249.1"/>
    </source>
</evidence>
<proteinExistence type="predicted"/>
<reference evidence="1 2" key="1">
    <citation type="journal article" date="2005" name="Int. J. Syst. Evol. Microbiol.">
        <title>Halobacillus yeomjeoni sp. nov., isolated from a marine solar saltern in Korea.</title>
        <authorList>
            <person name="Yoon J.H."/>
            <person name="Kang S.J."/>
            <person name="Lee C.H."/>
            <person name="Oh H.W."/>
            <person name="Oh T.K."/>
        </authorList>
    </citation>
    <scope>NUCLEOTIDE SEQUENCE [LARGE SCALE GENOMIC DNA]</scope>
    <source>
        <strain evidence="1 2">KCTC 3957</strain>
    </source>
</reference>
<keyword evidence="1" id="KW-0167">Capsid protein</keyword>
<dbReference type="Pfam" id="PF10612">
    <property type="entry name" value="Spore-coat_CotZ"/>
    <property type="match status" value="1"/>
</dbReference>
<gene>
    <name evidence="1" type="ORF">H0267_13560</name>
</gene>
<dbReference type="RefSeq" id="WP_197317887.1">
    <property type="nucleotide sequence ID" value="NZ_JADZSC010000003.1"/>
</dbReference>
<dbReference type="Proteomes" id="UP000614490">
    <property type="component" value="Unassembled WGS sequence"/>
</dbReference>
<protein>
    <submittedName>
        <fullName evidence="1">Spore coat protein</fullName>
    </submittedName>
</protein>
<name>A0A931HXJ3_9BACI</name>